<evidence type="ECO:0000256" key="1">
    <source>
        <dbReference type="SAM" id="Phobius"/>
    </source>
</evidence>
<evidence type="ECO:0000313" key="2">
    <source>
        <dbReference type="EMBL" id="NRF70802.1"/>
    </source>
</evidence>
<proteinExistence type="predicted"/>
<keyword evidence="1" id="KW-1133">Transmembrane helix</keyword>
<gene>
    <name evidence="2" type="ORF">HLB44_27725</name>
</gene>
<comment type="caution">
    <text evidence="2">The sequence shown here is derived from an EMBL/GenBank/DDBJ whole genome shotgun (WGS) entry which is preliminary data.</text>
</comment>
<dbReference type="Proteomes" id="UP000737171">
    <property type="component" value="Unassembled WGS sequence"/>
</dbReference>
<sequence>MFHGRLGNAPGGSKPAAEVSYVRPHELEILGEGPDGTGAVTLSQTPTVGPNTRIEFQARIGRGVRRVRFAGALLCFALIVAGIVGLQLTGKP</sequence>
<evidence type="ECO:0000313" key="3">
    <source>
        <dbReference type="Proteomes" id="UP000737171"/>
    </source>
</evidence>
<keyword evidence="3" id="KW-1185">Reference proteome</keyword>
<reference evidence="2 3" key="1">
    <citation type="submission" date="2020-05" db="EMBL/GenBank/DDBJ databases">
        <title>Aquincola sp. isolate from soil.</title>
        <authorList>
            <person name="Han J."/>
            <person name="Kim D.-U."/>
        </authorList>
    </citation>
    <scope>NUCLEOTIDE SEQUENCE [LARGE SCALE GENOMIC DNA]</scope>
    <source>
        <strain evidence="2 3">S2</strain>
    </source>
</reference>
<dbReference type="EMBL" id="JABRWJ010000009">
    <property type="protein sequence ID" value="NRF70802.1"/>
    <property type="molecule type" value="Genomic_DNA"/>
</dbReference>
<dbReference type="RefSeq" id="WP_173130061.1">
    <property type="nucleotide sequence ID" value="NZ_JABRWJ010000009.1"/>
</dbReference>
<organism evidence="2 3">
    <name type="scientific">Pseudaquabacterium terrae</name>
    <dbReference type="NCBI Taxonomy" id="2732868"/>
    <lineage>
        <taxon>Bacteria</taxon>
        <taxon>Pseudomonadati</taxon>
        <taxon>Pseudomonadota</taxon>
        <taxon>Betaproteobacteria</taxon>
        <taxon>Burkholderiales</taxon>
        <taxon>Sphaerotilaceae</taxon>
        <taxon>Pseudaquabacterium</taxon>
    </lineage>
</organism>
<protein>
    <submittedName>
        <fullName evidence="2">Uncharacterized protein</fullName>
    </submittedName>
</protein>
<keyword evidence="1" id="KW-0472">Membrane</keyword>
<name>A0ABX2EQ29_9BURK</name>
<feature type="transmembrane region" description="Helical" evidence="1">
    <location>
        <begin position="69"/>
        <end position="88"/>
    </location>
</feature>
<keyword evidence="1" id="KW-0812">Transmembrane</keyword>
<accession>A0ABX2EQ29</accession>